<organism evidence="1 3">
    <name type="scientific">Medicago truncatula</name>
    <name type="common">Barrel medic</name>
    <name type="synonym">Medicago tribuloides</name>
    <dbReference type="NCBI Taxonomy" id="3880"/>
    <lineage>
        <taxon>Eukaryota</taxon>
        <taxon>Viridiplantae</taxon>
        <taxon>Streptophyta</taxon>
        <taxon>Embryophyta</taxon>
        <taxon>Tracheophyta</taxon>
        <taxon>Spermatophyta</taxon>
        <taxon>Magnoliopsida</taxon>
        <taxon>eudicotyledons</taxon>
        <taxon>Gunneridae</taxon>
        <taxon>Pentapetalae</taxon>
        <taxon>rosids</taxon>
        <taxon>fabids</taxon>
        <taxon>Fabales</taxon>
        <taxon>Fabaceae</taxon>
        <taxon>Papilionoideae</taxon>
        <taxon>50 kb inversion clade</taxon>
        <taxon>NPAAA clade</taxon>
        <taxon>Hologalegina</taxon>
        <taxon>IRL clade</taxon>
        <taxon>Trifolieae</taxon>
        <taxon>Medicago</taxon>
    </lineage>
</organism>
<dbReference type="HOGENOM" id="CLU_2835057_0_0_1"/>
<evidence type="ECO:0000313" key="2">
    <source>
        <dbReference type="EnsemblPlants" id="KEH20406"/>
    </source>
</evidence>
<sequence length="66" mass="7796">MKLTNIVLLSDTALYLRITTAYDWPRFCHIIENRIQERKNGKKTDKEDLLDILISLKDADNNIMPY</sequence>
<reference evidence="2" key="3">
    <citation type="submission" date="2015-04" db="UniProtKB">
        <authorList>
            <consortium name="EnsemblPlants"/>
        </authorList>
    </citation>
    <scope>IDENTIFICATION</scope>
    <source>
        <strain evidence="2">cv. Jemalong A17</strain>
    </source>
</reference>
<name>A0A072TTC5_MEDTR</name>
<gene>
    <name evidence="1" type="ordered locus">MTR_8g076795</name>
</gene>
<dbReference type="EnsemblPlants" id="KEH20406">
    <property type="protein sequence ID" value="KEH20406"/>
    <property type="gene ID" value="MTR_8g076795"/>
</dbReference>
<dbReference type="AlphaFoldDB" id="A0A072TTC5"/>
<accession>A0A072TTC5</accession>
<dbReference type="EMBL" id="CM001224">
    <property type="protein sequence ID" value="KEH20406.1"/>
    <property type="molecule type" value="Genomic_DNA"/>
</dbReference>
<evidence type="ECO:0000313" key="1">
    <source>
        <dbReference type="EMBL" id="KEH20406.1"/>
    </source>
</evidence>
<keyword evidence="3" id="KW-1185">Reference proteome</keyword>
<reference evidence="1 3" key="2">
    <citation type="journal article" date="2014" name="BMC Genomics">
        <title>An improved genome release (version Mt4.0) for the model legume Medicago truncatula.</title>
        <authorList>
            <person name="Tang H."/>
            <person name="Krishnakumar V."/>
            <person name="Bidwell S."/>
            <person name="Rosen B."/>
            <person name="Chan A."/>
            <person name="Zhou S."/>
            <person name="Gentzbittel L."/>
            <person name="Childs K.L."/>
            <person name="Yandell M."/>
            <person name="Gundlach H."/>
            <person name="Mayer K.F."/>
            <person name="Schwartz D.C."/>
            <person name="Town C.D."/>
        </authorList>
    </citation>
    <scope>GENOME REANNOTATION</scope>
    <source>
        <strain evidence="1">A17</strain>
        <strain evidence="2 3">cv. Jemalong A17</strain>
    </source>
</reference>
<dbReference type="Proteomes" id="UP000002051">
    <property type="component" value="Chromosome 8"/>
</dbReference>
<reference evidence="1 3" key="1">
    <citation type="journal article" date="2011" name="Nature">
        <title>The Medicago genome provides insight into the evolution of rhizobial symbioses.</title>
        <authorList>
            <person name="Young N.D."/>
            <person name="Debelle F."/>
            <person name="Oldroyd G.E."/>
            <person name="Geurts R."/>
            <person name="Cannon S.B."/>
            <person name="Udvardi M.K."/>
            <person name="Benedito V.A."/>
            <person name="Mayer K.F."/>
            <person name="Gouzy J."/>
            <person name="Schoof H."/>
            <person name="Van de Peer Y."/>
            <person name="Proost S."/>
            <person name="Cook D.R."/>
            <person name="Meyers B.C."/>
            <person name="Spannagl M."/>
            <person name="Cheung F."/>
            <person name="De Mita S."/>
            <person name="Krishnakumar V."/>
            <person name="Gundlach H."/>
            <person name="Zhou S."/>
            <person name="Mudge J."/>
            <person name="Bharti A.K."/>
            <person name="Murray J.D."/>
            <person name="Naoumkina M.A."/>
            <person name="Rosen B."/>
            <person name="Silverstein K.A."/>
            <person name="Tang H."/>
            <person name="Rombauts S."/>
            <person name="Zhao P.X."/>
            <person name="Zhou P."/>
            <person name="Barbe V."/>
            <person name="Bardou P."/>
            <person name="Bechner M."/>
            <person name="Bellec A."/>
            <person name="Berger A."/>
            <person name="Berges H."/>
            <person name="Bidwell S."/>
            <person name="Bisseling T."/>
            <person name="Choisne N."/>
            <person name="Couloux A."/>
            <person name="Denny R."/>
            <person name="Deshpande S."/>
            <person name="Dai X."/>
            <person name="Doyle J.J."/>
            <person name="Dudez A.M."/>
            <person name="Farmer A.D."/>
            <person name="Fouteau S."/>
            <person name="Franken C."/>
            <person name="Gibelin C."/>
            <person name="Gish J."/>
            <person name="Goldstein S."/>
            <person name="Gonzalez A.J."/>
            <person name="Green P.J."/>
            <person name="Hallab A."/>
            <person name="Hartog M."/>
            <person name="Hua A."/>
            <person name="Humphray S.J."/>
            <person name="Jeong D.H."/>
            <person name="Jing Y."/>
            <person name="Jocker A."/>
            <person name="Kenton S.M."/>
            <person name="Kim D.J."/>
            <person name="Klee K."/>
            <person name="Lai H."/>
            <person name="Lang C."/>
            <person name="Lin S."/>
            <person name="Macmil S.L."/>
            <person name="Magdelenat G."/>
            <person name="Matthews L."/>
            <person name="McCorrison J."/>
            <person name="Monaghan E.L."/>
            <person name="Mun J.H."/>
            <person name="Najar F.Z."/>
            <person name="Nicholson C."/>
            <person name="Noirot C."/>
            <person name="O'Bleness M."/>
            <person name="Paule C.R."/>
            <person name="Poulain J."/>
            <person name="Prion F."/>
            <person name="Qin B."/>
            <person name="Qu C."/>
            <person name="Retzel E.F."/>
            <person name="Riddle C."/>
            <person name="Sallet E."/>
            <person name="Samain S."/>
            <person name="Samson N."/>
            <person name="Sanders I."/>
            <person name="Saurat O."/>
            <person name="Scarpelli C."/>
            <person name="Schiex T."/>
            <person name="Segurens B."/>
            <person name="Severin A.J."/>
            <person name="Sherrier D.J."/>
            <person name="Shi R."/>
            <person name="Sims S."/>
            <person name="Singer S.R."/>
            <person name="Sinharoy S."/>
            <person name="Sterck L."/>
            <person name="Viollet A."/>
            <person name="Wang B.B."/>
            <person name="Wang K."/>
            <person name="Wang M."/>
            <person name="Wang X."/>
            <person name="Warfsmann J."/>
            <person name="Weissenbach J."/>
            <person name="White D.D."/>
            <person name="White J.D."/>
            <person name="Wiley G.B."/>
            <person name="Wincker P."/>
            <person name="Xing Y."/>
            <person name="Yang L."/>
            <person name="Yao Z."/>
            <person name="Ying F."/>
            <person name="Zhai J."/>
            <person name="Zhou L."/>
            <person name="Zuber A."/>
            <person name="Denarie J."/>
            <person name="Dixon R.A."/>
            <person name="May G.D."/>
            <person name="Schwartz D.C."/>
            <person name="Rogers J."/>
            <person name="Quetier F."/>
            <person name="Town C.D."/>
            <person name="Roe B.A."/>
        </authorList>
    </citation>
    <scope>NUCLEOTIDE SEQUENCE [LARGE SCALE GENOMIC DNA]</scope>
    <source>
        <strain evidence="1">A17</strain>
        <strain evidence="2 3">cv. Jemalong A17</strain>
    </source>
</reference>
<protein>
    <submittedName>
        <fullName evidence="1 2">Uncharacterized protein</fullName>
    </submittedName>
</protein>
<evidence type="ECO:0000313" key="3">
    <source>
        <dbReference type="Proteomes" id="UP000002051"/>
    </source>
</evidence>
<proteinExistence type="predicted"/>